<feature type="region of interest" description="Disordered" evidence="1">
    <location>
        <begin position="291"/>
        <end position="328"/>
    </location>
</feature>
<protein>
    <recommendedName>
        <fullName evidence="6">Transmembrane protein</fullName>
    </recommendedName>
</protein>
<evidence type="ECO:0000313" key="3">
    <source>
        <dbReference type="EMBL" id="CBZ55922.1"/>
    </source>
</evidence>
<keyword evidence="2" id="KW-0472">Membrane</keyword>
<reference evidence="3" key="1">
    <citation type="submission" date="2011-02" db="EMBL/GenBank/DDBJ databases">
        <authorList>
            <person name="Aslett M."/>
        </authorList>
    </citation>
    <scope>NUCLEOTIDE SEQUENCE</scope>
    <source>
        <strain evidence="3">Liverpool</strain>
    </source>
</reference>
<dbReference type="Proteomes" id="UP000007494">
    <property type="component" value="Chromosome XII"/>
</dbReference>
<dbReference type="OMA" id="CEVHAFQ"/>
<gene>
    <name evidence="4" type="ORF">BN1204_063480</name>
    <name evidence="3" type="ORF">NCLIV_063480</name>
</gene>
<dbReference type="VEuPathDB" id="ToxoDB:NCLIV_063480"/>
<feature type="transmembrane region" description="Helical" evidence="2">
    <location>
        <begin position="87"/>
        <end position="109"/>
    </location>
</feature>
<organism evidence="3 5">
    <name type="scientific">Neospora caninum (strain Liverpool)</name>
    <dbReference type="NCBI Taxonomy" id="572307"/>
    <lineage>
        <taxon>Eukaryota</taxon>
        <taxon>Sar</taxon>
        <taxon>Alveolata</taxon>
        <taxon>Apicomplexa</taxon>
        <taxon>Conoidasida</taxon>
        <taxon>Coccidia</taxon>
        <taxon>Eucoccidiorida</taxon>
        <taxon>Eimeriorina</taxon>
        <taxon>Sarcocystidae</taxon>
        <taxon>Neospora</taxon>
    </lineage>
</organism>
<evidence type="ECO:0000313" key="5">
    <source>
        <dbReference type="Proteomes" id="UP000007494"/>
    </source>
</evidence>
<reference evidence="5" key="3">
    <citation type="journal article" date="2012" name="PLoS Pathog.">
        <title>Comparative genomics of the apicomplexan parasites Toxoplasma gondii and Neospora caninum: Coccidia differing in host range and transmission strategy.</title>
        <authorList>
            <person name="Reid A.J."/>
            <person name="Vermont S.J."/>
            <person name="Cotton J.A."/>
            <person name="Harris D."/>
            <person name="Hill-Cawthorne G.A."/>
            <person name="Konen-Waisman S."/>
            <person name="Latham S.M."/>
            <person name="Mourier T."/>
            <person name="Norton R."/>
            <person name="Quail M.A."/>
            <person name="Sanders M."/>
            <person name="Shanmugam D."/>
            <person name="Sohal A."/>
            <person name="Wasmuth J.D."/>
            <person name="Brunk B."/>
            <person name="Grigg M.E."/>
            <person name="Howard J.C."/>
            <person name="Parkinson J."/>
            <person name="Roos D.S."/>
            <person name="Trees A.J."/>
            <person name="Berriman M."/>
            <person name="Pain A."/>
            <person name="Wastling J.M."/>
        </authorList>
    </citation>
    <scope>NUCLEOTIDE SEQUENCE [LARGE SCALE GENOMIC DNA]</scope>
    <source>
        <strain evidence="5">Liverpool</strain>
    </source>
</reference>
<keyword evidence="2" id="KW-0812">Transmembrane</keyword>
<feature type="region of interest" description="Disordered" evidence="1">
    <location>
        <begin position="230"/>
        <end position="255"/>
    </location>
</feature>
<keyword evidence="2" id="KW-1133">Transmembrane helix</keyword>
<name>F0VQC5_NEOCL</name>
<dbReference type="OrthoDB" id="332419at2759"/>
<feature type="region of interest" description="Disordered" evidence="1">
    <location>
        <begin position="1"/>
        <end position="42"/>
    </location>
</feature>
<feature type="transmembrane region" description="Helical" evidence="2">
    <location>
        <begin position="408"/>
        <end position="434"/>
    </location>
</feature>
<dbReference type="RefSeq" id="XP_003885948.1">
    <property type="nucleotide sequence ID" value="XM_003885899.1"/>
</dbReference>
<dbReference type="GeneID" id="13445145"/>
<sequence length="450" mass="48511">MEGGPLAGFASGDEERSEEDETSAASLSRAPPTSPNVGGSSCTVHASGKASVPLYEGPDIFGTEAFDAVCCVDILDQSYKPEVRRILALWGLLLLASTSLLLVGFFGAFRFLHRDGTLDLTHNLWKQDLFWSAVVQFMVTSVGVACGFIALVSHTQLGTSCEVHAFQRFFTWCLLFHLAGALFCFVAAIKLTAVNVFAPSTTPLAHRAVSLPRDHRVSLRFQDTPPLFSEASGASPDGLSPRAEPVDPLPGKSHFRVAPASAEPSVAALSLSSPFALSPFSAKRALGSFQFSPPWQNPDRSAAAHSVAPTSSRGRQGPTDPQADGEALEPIVKSVSLRSMGTERFRVPRPNRLSVSSPSLSLARSSSSFSPSFAERLVARTELSSASINAHKLRAAPPPRESPIYRKMLFSSLTVNFFEAVLHALCFVATWRLARRLGRLFGLKMPRIPF</sequence>
<accession>F0VQC5</accession>
<dbReference type="eggNOG" id="ENOG502R00J">
    <property type="taxonomic scope" value="Eukaryota"/>
</dbReference>
<evidence type="ECO:0008006" key="6">
    <source>
        <dbReference type="Google" id="ProtNLM"/>
    </source>
</evidence>
<keyword evidence="5" id="KW-1185">Reference proteome</keyword>
<evidence type="ECO:0000256" key="1">
    <source>
        <dbReference type="SAM" id="MobiDB-lite"/>
    </source>
</evidence>
<proteinExistence type="predicted"/>
<dbReference type="InParanoid" id="F0VQC5"/>
<dbReference type="AlphaFoldDB" id="F0VQC5"/>
<reference evidence="4" key="4">
    <citation type="journal article" date="2015" name="PLoS ONE">
        <title>Comprehensive Evaluation of Toxoplasma gondii VEG and Neospora caninum LIV Genomes with Tachyzoite Stage Transcriptome and Proteome Defines Novel Transcript Features.</title>
        <authorList>
            <person name="Ramaprasad A."/>
            <person name="Mourier T."/>
            <person name="Naeem R."/>
            <person name="Malas T.B."/>
            <person name="Moussa E."/>
            <person name="Panigrahi A."/>
            <person name="Vermont S.J."/>
            <person name="Otto T.D."/>
            <person name="Wastling J."/>
            <person name="Pain A."/>
        </authorList>
    </citation>
    <scope>NUCLEOTIDE SEQUENCE</scope>
    <source>
        <strain evidence="4">Liverpool</strain>
    </source>
</reference>
<feature type="transmembrane region" description="Helical" evidence="2">
    <location>
        <begin position="169"/>
        <end position="189"/>
    </location>
</feature>
<evidence type="ECO:0000256" key="2">
    <source>
        <dbReference type="SAM" id="Phobius"/>
    </source>
</evidence>
<evidence type="ECO:0000313" key="4">
    <source>
        <dbReference type="EMBL" id="CEL70665.1"/>
    </source>
</evidence>
<feature type="transmembrane region" description="Helical" evidence="2">
    <location>
        <begin position="129"/>
        <end position="157"/>
    </location>
</feature>
<reference evidence="3" key="2">
    <citation type="submission" date="2011-03" db="EMBL/GenBank/DDBJ databases">
        <title>Comparative genomics and transcriptomics of Neospora caninum and Toxoplasma gondii.</title>
        <authorList>
            <person name="Reid A.J."/>
            <person name="Sohal A."/>
            <person name="Harris D."/>
            <person name="Quail M."/>
            <person name="Sanders M."/>
            <person name="Berriman M."/>
            <person name="Wastling J.M."/>
            <person name="Pain A."/>
        </authorList>
    </citation>
    <scope>NUCLEOTIDE SEQUENCE</scope>
    <source>
        <strain evidence="3">Liverpool</strain>
    </source>
</reference>
<dbReference type="EMBL" id="FR823393">
    <property type="protein sequence ID" value="CBZ55922.1"/>
    <property type="molecule type" value="Genomic_DNA"/>
</dbReference>
<dbReference type="EMBL" id="LN714487">
    <property type="protein sequence ID" value="CEL70665.1"/>
    <property type="molecule type" value="Genomic_DNA"/>
</dbReference>